<dbReference type="Gene3D" id="3.40.50.720">
    <property type="entry name" value="NAD(P)-binding Rossmann-like Domain"/>
    <property type="match status" value="1"/>
</dbReference>
<keyword evidence="5 9" id="KW-0560">Oxidoreductase</keyword>
<dbReference type="EMBL" id="LVWG01000016">
    <property type="protein sequence ID" value="KZK74996.1"/>
    <property type="molecule type" value="Genomic_DNA"/>
</dbReference>
<dbReference type="InterPro" id="IPR003821">
    <property type="entry name" value="DXP_reductoisomerase"/>
</dbReference>
<dbReference type="PIRSF" id="PIRSF006205">
    <property type="entry name" value="Dxp_reductismrs"/>
    <property type="match status" value="1"/>
</dbReference>
<evidence type="ECO:0000256" key="5">
    <source>
        <dbReference type="ARBA" id="ARBA00023002"/>
    </source>
</evidence>
<comment type="caution">
    <text evidence="13">The sequence shown here is derived from an EMBL/GenBank/DDBJ whole genome shotgun (WGS) entry which is preliminary data.</text>
</comment>
<dbReference type="InterPro" id="IPR013512">
    <property type="entry name" value="DXP_reductoisomerase_N"/>
</dbReference>
<comment type="cofactor">
    <cofactor evidence="9">
        <name>Mg(2+)</name>
        <dbReference type="ChEBI" id="CHEBI:18420"/>
    </cofactor>
    <cofactor evidence="9">
        <name>Mn(2+)</name>
        <dbReference type="ChEBI" id="CHEBI:29035"/>
    </cofactor>
</comment>
<dbReference type="NCBIfam" id="NF009114">
    <property type="entry name" value="PRK12464.1"/>
    <property type="match status" value="1"/>
</dbReference>
<feature type="binding site" evidence="9">
    <location>
        <position position="219"/>
    </location>
    <ligand>
        <name>1-deoxy-D-xylulose 5-phosphate</name>
        <dbReference type="ChEBI" id="CHEBI:57792"/>
    </ligand>
</feature>
<feature type="domain" description="1-deoxy-D-xylulose 5-phosphate reductoisomerase C-terminal" evidence="11">
    <location>
        <begin position="144"/>
        <end position="227"/>
    </location>
</feature>
<evidence type="ECO:0000256" key="7">
    <source>
        <dbReference type="ARBA" id="ARBA00023229"/>
    </source>
</evidence>
<dbReference type="Pfam" id="PF08436">
    <property type="entry name" value="DXP_redisom_C"/>
    <property type="match status" value="1"/>
</dbReference>
<evidence type="ECO:0000256" key="8">
    <source>
        <dbReference type="ARBA" id="ARBA00048543"/>
    </source>
</evidence>
<dbReference type="InterPro" id="IPR026877">
    <property type="entry name" value="DXPR_C"/>
</dbReference>
<evidence type="ECO:0000256" key="9">
    <source>
        <dbReference type="HAMAP-Rule" id="MF_00183"/>
    </source>
</evidence>
<feature type="binding site" evidence="9">
    <location>
        <position position="150"/>
    </location>
    <ligand>
        <name>1-deoxy-D-xylulose 5-phosphate</name>
        <dbReference type="ChEBI" id="CHEBI:57792"/>
    </ligand>
</feature>
<comment type="similarity">
    <text evidence="2 9">Belongs to the DXR family.</text>
</comment>
<dbReference type="Gene3D" id="1.10.1740.10">
    <property type="match status" value="1"/>
</dbReference>
<evidence type="ECO:0000313" key="13">
    <source>
        <dbReference type="EMBL" id="KZK74996.1"/>
    </source>
</evidence>
<keyword evidence="13" id="KW-0413">Isomerase</keyword>
<feature type="binding site" evidence="9">
    <location>
        <position position="10"/>
    </location>
    <ligand>
        <name>NADPH</name>
        <dbReference type="ChEBI" id="CHEBI:57783"/>
    </ligand>
</feature>
<keyword evidence="4 9" id="KW-0521">NADP</keyword>
<evidence type="ECO:0000259" key="11">
    <source>
        <dbReference type="Pfam" id="PF08436"/>
    </source>
</evidence>
<dbReference type="InterPro" id="IPR036169">
    <property type="entry name" value="DXPR_C_sf"/>
</dbReference>
<feature type="binding site" evidence="9">
    <location>
        <position position="122"/>
    </location>
    <ligand>
        <name>NADPH</name>
        <dbReference type="ChEBI" id="CHEBI:57783"/>
    </ligand>
</feature>
<comment type="function">
    <text evidence="9">Catalyzes the NADPH-dependent rearrangement and reduction of 1-deoxy-D-xylulose-5-phosphate (DXP) to 2-C-methyl-D-erythritol 4-phosphate (MEP).</text>
</comment>
<reference evidence="13 14" key="1">
    <citation type="submission" date="2016-03" db="EMBL/GenBank/DDBJ databases">
        <title>Speciation and ecological success in dimly lit waters: horizontal gene transfer in a green sulfur bacteria bloom unveiled by metagenomic assembly.</title>
        <authorList>
            <person name="Llorens-Mares T."/>
            <person name="Liu Z."/>
            <person name="Allen L.Z."/>
            <person name="Rusch D.B."/>
            <person name="Craig M.T."/>
            <person name="Dupont C.L."/>
            <person name="Bryant D.A."/>
            <person name="Casamayor E.O."/>
        </authorList>
    </citation>
    <scope>NUCLEOTIDE SEQUENCE [LARGE SCALE GENOMIC DNA]</scope>
    <source>
        <strain evidence="13">CIII</strain>
    </source>
</reference>
<evidence type="ECO:0000256" key="1">
    <source>
        <dbReference type="ARBA" id="ARBA00005094"/>
    </source>
</evidence>
<evidence type="ECO:0000259" key="12">
    <source>
        <dbReference type="Pfam" id="PF13288"/>
    </source>
</evidence>
<feature type="binding site" evidence="9">
    <location>
        <position position="149"/>
    </location>
    <ligand>
        <name>1-deoxy-D-xylulose 5-phosphate</name>
        <dbReference type="ChEBI" id="CHEBI:57792"/>
    </ligand>
</feature>
<feature type="binding site" evidence="9">
    <location>
        <position position="148"/>
    </location>
    <ligand>
        <name>Mn(2+)</name>
        <dbReference type="ChEBI" id="CHEBI:29035"/>
    </ligand>
</feature>
<dbReference type="AlphaFoldDB" id="A0A165M9Z9"/>
<dbReference type="SUPFAM" id="SSF55347">
    <property type="entry name" value="Glyceraldehyde-3-phosphate dehydrogenase-like, C-terminal domain"/>
    <property type="match status" value="1"/>
</dbReference>
<evidence type="ECO:0000256" key="3">
    <source>
        <dbReference type="ARBA" id="ARBA00022723"/>
    </source>
</evidence>
<dbReference type="GO" id="GO:0070402">
    <property type="term" value="F:NADPH binding"/>
    <property type="evidence" value="ECO:0007669"/>
    <property type="project" value="InterPro"/>
</dbReference>
<dbReference type="GO" id="GO:0051484">
    <property type="term" value="P:isopentenyl diphosphate biosynthetic process, methylerythritol 4-phosphate pathway involved in terpenoid biosynthetic process"/>
    <property type="evidence" value="ECO:0007669"/>
    <property type="project" value="TreeGrafter"/>
</dbReference>
<feature type="binding site" evidence="9">
    <location>
        <position position="174"/>
    </location>
    <ligand>
        <name>1-deoxy-D-xylulose 5-phosphate</name>
        <dbReference type="ChEBI" id="CHEBI:57792"/>
    </ligand>
</feature>
<dbReference type="NCBIfam" id="TIGR00243">
    <property type="entry name" value="Dxr"/>
    <property type="match status" value="1"/>
</dbReference>
<dbReference type="UniPathway" id="UPA00056">
    <property type="reaction ID" value="UER00092"/>
</dbReference>
<dbReference type="GO" id="GO:0030145">
    <property type="term" value="F:manganese ion binding"/>
    <property type="evidence" value="ECO:0007669"/>
    <property type="project" value="TreeGrafter"/>
</dbReference>
<comment type="caution">
    <text evidence="9">Lacks conserved residue(s) required for the propagation of feature annotation.</text>
</comment>
<feature type="binding site" evidence="9">
    <location>
        <position position="123"/>
    </location>
    <ligand>
        <name>1-deoxy-D-xylulose 5-phosphate</name>
        <dbReference type="ChEBI" id="CHEBI:57792"/>
    </ligand>
</feature>
<sequence length="382" mass="40948">MRALSILGSTGSIGLSTLDVIRQHPDRFKIVGLAEGHDVNMLAEQIREFNPAIVSVRDAESAEQLKTLLGADQPEICHGIEGAGTVASAEGADMVVSAIVGAAGLTPTVKAIKAGKDIALANKETLVVAGQLVSDLVKKHNVTLLPVDSEHSAIFQSLQGHRQEDVERIILTASGGPFRNSSFADMEKAGPEQALKHPQWSMGAKITIDSASMMNKGLEVIEAHWLFNMPAEKIGVVVHPQSIIHSMVEYVDGCVIAQLGAPDMRAPIAYALSWPERCESGIKKLDLATIGTLTFEEPDMDRFPALRLAFEALKAGRTYPAVLNAANEVAVAAFLNRKIGFTAIAETVDKTMQAHEAYTPVELEEYINADGWARRAANAIIG</sequence>
<feature type="binding site" evidence="9">
    <location>
        <position position="197"/>
    </location>
    <ligand>
        <name>1-deoxy-D-xylulose 5-phosphate</name>
        <dbReference type="ChEBI" id="CHEBI:57792"/>
    </ligand>
</feature>
<evidence type="ECO:0000256" key="4">
    <source>
        <dbReference type="ARBA" id="ARBA00022857"/>
    </source>
</evidence>
<dbReference type="HAMAP" id="MF_00183">
    <property type="entry name" value="DXP_reductoisom"/>
    <property type="match status" value="1"/>
</dbReference>
<keyword evidence="3 9" id="KW-0479">Metal-binding</keyword>
<dbReference type="InterPro" id="IPR036291">
    <property type="entry name" value="NAD(P)-bd_dom_sf"/>
</dbReference>
<feature type="binding site" evidence="9">
    <location>
        <position position="11"/>
    </location>
    <ligand>
        <name>NADPH</name>
        <dbReference type="ChEBI" id="CHEBI:57783"/>
    </ligand>
</feature>
<proteinExistence type="inferred from homology"/>
<feature type="binding site" evidence="9">
    <location>
        <position position="13"/>
    </location>
    <ligand>
        <name>NADPH</name>
        <dbReference type="ChEBI" id="CHEBI:57783"/>
    </ligand>
</feature>
<feature type="domain" description="DXP reductoisomerase C-terminal" evidence="12">
    <location>
        <begin position="259"/>
        <end position="375"/>
    </location>
</feature>
<dbReference type="Proteomes" id="UP000076481">
    <property type="component" value="Unassembled WGS sequence"/>
</dbReference>
<feature type="binding site" evidence="9">
    <location>
        <position position="216"/>
    </location>
    <ligand>
        <name>1-deoxy-D-xylulose 5-phosphate</name>
        <dbReference type="ChEBI" id="CHEBI:57792"/>
    </ligand>
</feature>
<dbReference type="PANTHER" id="PTHR30525">
    <property type="entry name" value="1-DEOXY-D-XYLULOSE 5-PHOSPHATE REDUCTOISOMERASE"/>
    <property type="match status" value="1"/>
</dbReference>
<dbReference type="Pfam" id="PF02670">
    <property type="entry name" value="DXP_reductoisom"/>
    <property type="match status" value="1"/>
</dbReference>
<keyword evidence="6 9" id="KW-0464">Manganese</keyword>
<feature type="binding site" evidence="9">
    <location>
        <position position="215"/>
    </location>
    <ligand>
        <name>1-deoxy-D-xylulose 5-phosphate</name>
        <dbReference type="ChEBI" id="CHEBI:57792"/>
    </ligand>
</feature>
<dbReference type="GO" id="GO:0030604">
    <property type="term" value="F:1-deoxy-D-xylulose-5-phosphate reductoisomerase activity"/>
    <property type="evidence" value="ECO:0007669"/>
    <property type="project" value="UniProtKB-UniRule"/>
</dbReference>
<name>A0A165M9Z9_PELLU</name>
<dbReference type="GO" id="GO:0016853">
    <property type="term" value="F:isomerase activity"/>
    <property type="evidence" value="ECO:0007669"/>
    <property type="project" value="UniProtKB-KW"/>
</dbReference>
<dbReference type="SUPFAM" id="SSF51735">
    <property type="entry name" value="NAD(P)-binding Rossmann-fold domains"/>
    <property type="match status" value="1"/>
</dbReference>
<dbReference type="FunFam" id="3.40.50.720:FF:000045">
    <property type="entry name" value="1-deoxy-D-xylulose 5-phosphate reductoisomerase"/>
    <property type="match status" value="1"/>
</dbReference>
<dbReference type="PANTHER" id="PTHR30525:SF0">
    <property type="entry name" value="1-DEOXY-D-XYLULOSE 5-PHOSPHATE REDUCTOISOMERASE, CHLOROPLASTIC"/>
    <property type="match status" value="1"/>
</dbReference>
<dbReference type="SUPFAM" id="SSF69055">
    <property type="entry name" value="1-deoxy-D-xylulose-5-phosphate reductoisomerase, C-terminal domain"/>
    <property type="match status" value="1"/>
</dbReference>
<evidence type="ECO:0000256" key="6">
    <source>
        <dbReference type="ARBA" id="ARBA00023211"/>
    </source>
</evidence>
<protein>
    <recommendedName>
        <fullName evidence="9">1-deoxy-D-xylulose 5-phosphate reductoisomerase</fullName>
        <shortName evidence="9">DXP reductoisomerase</shortName>
        <ecNumber evidence="9">1.1.1.267</ecNumber>
    </recommendedName>
    <alternativeName>
        <fullName evidence="9">1-deoxyxylulose-5-phosphate reductoisomerase</fullName>
    </alternativeName>
    <alternativeName>
        <fullName evidence="9">2-C-methyl-D-erythritol 4-phosphate synthase</fullName>
    </alternativeName>
</protein>
<accession>A0A165M9Z9</accession>
<feature type="binding site" evidence="9">
    <location>
        <position position="150"/>
    </location>
    <ligand>
        <name>Mn(2+)</name>
        <dbReference type="ChEBI" id="CHEBI:29035"/>
    </ligand>
</feature>
<evidence type="ECO:0000313" key="14">
    <source>
        <dbReference type="Proteomes" id="UP000076481"/>
    </source>
</evidence>
<dbReference type="InterPro" id="IPR013644">
    <property type="entry name" value="DXP_reductoisomerase_C"/>
</dbReference>
<feature type="binding site" evidence="9">
    <location>
        <position position="36"/>
    </location>
    <ligand>
        <name>NADPH</name>
        <dbReference type="ChEBI" id="CHEBI:57783"/>
    </ligand>
</feature>
<evidence type="ECO:0000256" key="2">
    <source>
        <dbReference type="ARBA" id="ARBA00006825"/>
    </source>
</evidence>
<feature type="domain" description="1-deoxy-D-xylulose 5-phosphate reductoisomerase N-terminal" evidence="10">
    <location>
        <begin position="4"/>
        <end position="130"/>
    </location>
</feature>
<feature type="binding site" evidence="9">
    <location>
        <position position="210"/>
    </location>
    <ligand>
        <name>1-deoxy-D-xylulose 5-phosphate</name>
        <dbReference type="ChEBI" id="CHEBI:57792"/>
    </ligand>
</feature>
<feature type="binding site" evidence="9">
    <location>
        <position position="12"/>
    </location>
    <ligand>
        <name>NADPH</name>
        <dbReference type="ChEBI" id="CHEBI:57783"/>
    </ligand>
</feature>
<feature type="binding site" evidence="9">
    <location>
        <position position="124"/>
    </location>
    <ligand>
        <name>NADPH</name>
        <dbReference type="ChEBI" id="CHEBI:57783"/>
    </ligand>
</feature>
<comment type="catalytic activity">
    <reaction evidence="8">
        <text>2-C-methyl-D-erythritol 4-phosphate + NADP(+) = 1-deoxy-D-xylulose 5-phosphate + NADPH + H(+)</text>
        <dbReference type="Rhea" id="RHEA:13717"/>
        <dbReference type="ChEBI" id="CHEBI:15378"/>
        <dbReference type="ChEBI" id="CHEBI:57783"/>
        <dbReference type="ChEBI" id="CHEBI:57792"/>
        <dbReference type="ChEBI" id="CHEBI:58262"/>
        <dbReference type="ChEBI" id="CHEBI:58349"/>
        <dbReference type="EC" id="1.1.1.267"/>
    </reaction>
    <physiologicalReaction direction="right-to-left" evidence="8">
        <dbReference type="Rhea" id="RHEA:13719"/>
    </physiologicalReaction>
</comment>
<feature type="binding site" evidence="9">
    <location>
        <position position="219"/>
    </location>
    <ligand>
        <name>Mn(2+)</name>
        <dbReference type="ChEBI" id="CHEBI:29035"/>
    </ligand>
</feature>
<comment type="pathway">
    <text evidence="1 9">Isoprenoid biosynthesis; isopentenyl diphosphate biosynthesis via DXP pathway; isopentenyl diphosphate from 1-deoxy-D-xylulose 5-phosphate: step 1/6.</text>
</comment>
<organism evidence="13 14">
    <name type="scientific">Pelodictyon luteolum</name>
    <dbReference type="NCBI Taxonomy" id="1100"/>
    <lineage>
        <taxon>Bacteria</taxon>
        <taxon>Pseudomonadati</taxon>
        <taxon>Chlorobiota</taxon>
        <taxon>Chlorobiia</taxon>
        <taxon>Chlorobiales</taxon>
        <taxon>Chlorobiaceae</taxon>
        <taxon>Chlorobium/Pelodictyon group</taxon>
        <taxon>Pelodictyon</taxon>
    </lineage>
</organism>
<dbReference type="EC" id="1.1.1.267" evidence="9"/>
<dbReference type="Pfam" id="PF13288">
    <property type="entry name" value="DXPR_C"/>
    <property type="match status" value="1"/>
</dbReference>
<gene>
    <name evidence="9" type="primary">dxr</name>
    <name evidence="13" type="ORF">A3K90_00525</name>
</gene>
<evidence type="ECO:0000259" key="10">
    <source>
        <dbReference type="Pfam" id="PF02670"/>
    </source>
</evidence>
<feature type="binding site" evidence="9">
    <location>
        <position position="203"/>
    </location>
    <ligand>
        <name>NADPH</name>
        <dbReference type="ChEBI" id="CHEBI:57783"/>
    </ligand>
</feature>
<dbReference type="RefSeq" id="WP_303680939.1">
    <property type="nucleotide sequence ID" value="NZ_LVWG01000016.1"/>
</dbReference>
<keyword evidence="9" id="KW-0460">Magnesium</keyword>
<keyword evidence="7 9" id="KW-0414">Isoprene biosynthesis</keyword>